<evidence type="ECO:0000313" key="2">
    <source>
        <dbReference type="Proteomes" id="UP000728185"/>
    </source>
</evidence>
<dbReference type="AlphaFoldDB" id="A0A8E0S4Q5"/>
<protein>
    <submittedName>
        <fullName evidence="1">Uncharacterized protein</fullName>
    </submittedName>
</protein>
<dbReference type="Proteomes" id="UP000728185">
    <property type="component" value="Unassembled WGS sequence"/>
</dbReference>
<dbReference type="OrthoDB" id="6265698at2759"/>
<accession>A0A8E0S4Q5</accession>
<dbReference type="InterPro" id="IPR024079">
    <property type="entry name" value="MetalloPept_cat_dom_sf"/>
</dbReference>
<sequence length="174" mass="20646">SVSPVDQNYWIETLVFADYTVRQRFGTLEQAQLYVITLMSLVSEIFKVPSLQISGLRDQRILRPIDCFIIHRWEQIFPYLYAISYGLMKKRLCTSAIRLTPYLTSVECFLIQSNELLWGPSLIRSVHRFCSWSMTNYYVRYNYDHALFLSRNIVQAAGELFHFHLSYWTVFISF</sequence>
<keyword evidence="2" id="KW-1185">Reference proteome</keyword>
<feature type="non-terminal residue" evidence="1">
    <location>
        <position position="1"/>
    </location>
</feature>
<comment type="caution">
    <text evidence="1">The sequence shown here is derived from an EMBL/GenBank/DDBJ whole genome shotgun (WGS) entry which is preliminary data.</text>
</comment>
<evidence type="ECO:0000313" key="1">
    <source>
        <dbReference type="EMBL" id="KAA0199286.1"/>
    </source>
</evidence>
<organism evidence="1 2">
    <name type="scientific">Fasciolopsis buskii</name>
    <dbReference type="NCBI Taxonomy" id="27845"/>
    <lineage>
        <taxon>Eukaryota</taxon>
        <taxon>Metazoa</taxon>
        <taxon>Spiralia</taxon>
        <taxon>Lophotrochozoa</taxon>
        <taxon>Platyhelminthes</taxon>
        <taxon>Trematoda</taxon>
        <taxon>Digenea</taxon>
        <taxon>Plagiorchiida</taxon>
        <taxon>Echinostomata</taxon>
        <taxon>Echinostomatoidea</taxon>
        <taxon>Fasciolidae</taxon>
        <taxon>Fasciolopsis</taxon>
    </lineage>
</organism>
<reference evidence="1" key="1">
    <citation type="submission" date="2019-05" db="EMBL/GenBank/DDBJ databases">
        <title>Annotation for the trematode Fasciolopsis buski.</title>
        <authorList>
            <person name="Choi Y.-J."/>
        </authorList>
    </citation>
    <scope>NUCLEOTIDE SEQUENCE</scope>
    <source>
        <strain evidence="1">HT</strain>
        <tissue evidence="1">Whole worm</tissue>
    </source>
</reference>
<proteinExistence type="predicted"/>
<dbReference type="SUPFAM" id="SSF55486">
    <property type="entry name" value="Metalloproteases ('zincins'), catalytic domain"/>
    <property type="match status" value="1"/>
</dbReference>
<gene>
    <name evidence="1" type="ORF">FBUS_02291</name>
</gene>
<dbReference type="Gene3D" id="3.40.390.10">
    <property type="entry name" value="Collagenase (Catalytic Domain)"/>
    <property type="match status" value="1"/>
</dbReference>
<dbReference type="GO" id="GO:0008237">
    <property type="term" value="F:metallopeptidase activity"/>
    <property type="evidence" value="ECO:0007669"/>
    <property type="project" value="InterPro"/>
</dbReference>
<name>A0A8E0S4Q5_9TREM</name>
<dbReference type="EMBL" id="LUCM01001215">
    <property type="protein sequence ID" value="KAA0199286.1"/>
    <property type="molecule type" value="Genomic_DNA"/>
</dbReference>